<keyword evidence="2" id="KW-1185">Reference proteome</keyword>
<comment type="caution">
    <text evidence="1">The sequence shown here is derived from an EMBL/GenBank/DDBJ whole genome shotgun (WGS) entry which is preliminary data.</text>
</comment>
<protein>
    <submittedName>
        <fullName evidence="1">Helix-turn-helix transcriptional regulator</fullName>
    </submittedName>
</protein>
<dbReference type="InterPro" id="IPR010982">
    <property type="entry name" value="Lambda_DNA-bd_dom_sf"/>
</dbReference>
<name>A0ABT9B5X1_9BACT</name>
<organism evidence="1 2">
    <name type="scientific">Hymenobacter aranciens</name>
    <dbReference type="NCBI Taxonomy" id="3063996"/>
    <lineage>
        <taxon>Bacteria</taxon>
        <taxon>Pseudomonadati</taxon>
        <taxon>Bacteroidota</taxon>
        <taxon>Cytophagia</taxon>
        <taxon>Cytophagales</taxon>
        <taxon>Hymenobacteraceae</taxon>
        <taxon>Hymenobacter</taxon>
    </lineage>
</organism>
<dbReference type="Gene3D" id="1.10.260.40">
    <property type="entry name" value="lambda repressor-like DNA-binding domains"/>
    <property type="match status" value="1"/>
</dbReference>
<reference evidence="1" key="1">
    <citation type="submission" date="2023-07" db="EMBL/GenBank/DDBJ databases">
        <authorList>
            <person name="Kim M.K."/>
        </authorList>
    </citation>
    <scope>NUCLEOTIDE SEQUENCE</scope>
    <source>
        <strain evidence="1">ASUV-10-1</strain>
    </source>
</reference>
<gene>
    <name evidence="1" type="ORF">Q5H93_02885</name>
</gene>
<proteinExistence type="predicted"/>
<accession>A0ABT9B5X1</accession>
<evidence type="ECO:0000313" key="2">
    <source>
        <dbReference type="Proteomes" id="UP001176429"/>
    </source>
</evidence>
<dbReference type="CDD" id="cd00093">
    <property type="entry name" value="HTH_XRE"/>
    <property type="match status" value="1"/>
</dbReference>
<dbReference type="SUPFAM" id="SSF47413">
    <property type="entry name" value="lambda repressor-like DNA-binding domains"/>
    <property type="match status" value="1"/>
</dbReference>
<dbReference type="Proteomes" id="UP001176429">
    <property type="component" value="Unassembled WGS sequence"/>
</dbReference>
<sequence length="137" mass="15307">MFFQCNGKCIANVLALQGNKPSLLIMAHQGKILKKAVERSGMTQEEAASKMGYATRQAFTALYQKEEFKETQLQKLIQVFGLSREIFFPKSSAAEPIADASCWQQLVEAQRTIIALQQQIIQMSTPNINAPKVQETV</sequence>
<dbReference type="EMBL" id="JAUQSY010000002">
    <property type="protein sequence ID" value="MDO7873664.1"/>
    <property type="molecule type" value="Genomic_DNA"/>
</dbReference>
<evidence type="ECO:0000313" key="1">
    <source>
        <dbReference type="EMBL" id="MDO7873664.1"/>
    </source>
</evidence>
<dbReference type="InterPro" id="IPR001387">
    <property type="entry name" value="Cro/C1-type_HTH"/>
</dbReference>
<dbReference type="RefSeq" id="WP_305004980.1">
    <property type="nucleotide sequence ID" value="NZ_JAUQSY010000002.1"/>
</dbReference>